<reference evidence="3" key="1">
    <citation type="journal article" date="2019" name="Int. J. Syst. Evol. Microbiol.">
        <title>The Global Catalogue of Microorganisms (GCM) 10K type strain sequencing project: providing services to taxonomists for standard genome sequencing and annotation.</title>
        <authorList>
            <consortium name="The Broad Institute Genomics Platform"/>
            <consortium name="The Broad Institute Genome Sequencing Center for Infectious Disease"/>
            <person name="Wu L."/>
            <person name="Ma J."/>
        </authorList>
    </citation>
    <scope>NUCLEOTIDE SEQUENCE [LARGE SCALE GENOMIC DNA]</scope>
    <source>
        <strain evidence="3">CGMCC 1.15959</strain>
    </source>
</reference>
<sequence>MLAVLDEDLRDDPARRVCHTFDLILHAHSAGGDHRSRYRNHKRKEQKERDNSTRNVDCAASAGRVLGCWRL</sequence>
<organism evidence="2 3">
    <name type="scientific">Tsuneonella deserti</name>
    <dbReference type="NCBI Taxonomy" id="2035528"/>
    <lineage>
        <taxon>Bacteria</taxon>
        <taxon>Pseudomonadati</taxon>
        <taxon>Pseudomonadota</taxon>
        <taxon>Alphaproteobacteria</taxon>
        <taxon>Sphingomonadales</taxon>
        <taxon>Erythrobacteraceae</taxon>
        <taxon>Tsuneonella</taxon>
    </lineage>
</organism>
<name>A0ABQ1SAA7_9SPHN</name>
<evidence type="ECO:0000313" key="2">
    <source>
        <dbReference type="EMBL" id="GGE03310.1"/>
    </source>
</evidence>
<gene>
    <name evidence="2" type="ORF">GCM10011515_23670</name>
</gene>
<protein>
    <submittedName>
        <fullName evidence="2">Uncharacterized protein</fullName>
    </submittedName>
</protein>
<evidence type="ECO:0000256" key="1">
    <source>
        <dbReference type="SAM" id="MobiDB-lite"/>
    </source>
</evidence>
<feature type="region of interest" description="Disordered" evidence="1">
    <location>
        <begin position="30"/>
        <end position="56"/>
    </location>
</feature>
<accession>A0ABQ1SAA7</accession>
<keyword evidence="3" id="KW-1185">Reference proteome</keyword>
<dbReference type="Proteomes" id="UP000619041">
    <property type="component" value="Unassembled WGS sequence"/>
</dbReference>
<proteinExistence type="predicted"/>
<evidence type="ECO:0000313" key="3">
    <source>
        <dbReference type="Proteomes" id="UP000619041"/>
    </source>
</evidence>
<dbReference type="EMBL" id="BMKL01000001">
    <property type="protein sequence ID" value="GGE03310.1"/>
    <property type="molecule type" value="Genomic_DNA"/>
</dbReference>
<comment type="caution">
    <text evidence="2">The sequence shown here is derived from an EMBL/GenBank/DDBJ whole genome shotgun (WGS) entry which is preliminary data.</text>
</comment>